<dbReference type="PANTHER" id="PTHR42919:SF8">
    <property type="entry name" value="N-ALPHA-ACETYLTRANSFERASE 50"/>
    <property type="match status" value="1"/>
</dbReference>
<evidence type="ECO:0000313" key="6">
    <source>
        <dbReference type="Proteomes" id="UP000247498"/>
    </source>
</evidence>
<dbReference type="Gene3D" id="3.40.630.30">
    <property type="match status" value="1"/>
</dbReference>
<feature type="domain" description="N-acetyltransferase" evidence="4">
    <location>
        <begin position="5"/>
        <end position="155"/>
    </location>
</feature>
<evidence type="ECO:0000259" key="4">
    <source>
        <dbReference type="PROSITE" id="PS51186"/>
    </source>
</evidence>
<dbReference type="OrthoDB" id="47374at2759"/>
<dbReference type="InterPro" id="IPR051556">
    <property type="entry name" value="N-term/lysine_N-AcTrnsfr"/>
</dbReference>
<evidence type="ECO:0000313" key="5">
    <source>
        <dbReference type="EMBL" id="GBF99159.1"/>
    </source>
</evidence>
<dbReference type="SUPFAM" id="SSF55729">
    <property type="entry name" value="Acyl-CoA N-acyltransferases (Nat)"/>
    <property type="match status" value="1"/>
</dbReference>
<dbReference type="AlphaFoldDB" id="A0A2V0PHV9"/>
<sequence length="187" mass="19964">MQQVVSFEPLTPERVRPLRTLNSVLFPVKYNDLVYKQALQCGDVTQLAYCEGDLVGAIMCRLEAQPGGTARLYIISLGVLAPYRCLGIGSQLLQRSIAAAAEDPAITTAALHVHAGDEEAQGWYLARGFAVQERIANYYRRLSPPDAILMARRLCAPQEEPAAAAEEPAAAAAAAGQQEPAVALSGG</sequence>
<feature type="region of interest" description="Disordered" evidence="3">
    <location>
        <begin position="160"/>
        <end position="187"/>
    </location>
</feature>
<feature type="compositionally biased region" description="Low complexity" evidence="3">
    <location>
        <begin position="160"/>
        <end position="181"/>
    </location>
</feature>
<dbReference type="InterPro" id="IPR016181">
    <property type="entry name" value="Acyl_CoA_acyltransferase"/>
</dbReference>
<dbReference type="PANTHER" id="PTHR42919">
    <property type="entry name" value="N-ALPHA-ACETYLTRANSFERASE"/>
    <property type="match status" value="1"/>
</dbReference>
<dbReference type="EMBL" id="BDRX01000147">
    <property type="protein sequence ID" value="GBF99159.1"/>
    <property type="molecule type" value="Genomic_DNA"/>
</dbReference>
<keyword evidence="6" id="KW-1185">Reference proteome</keyword>
<dbReference type="GO" id="GO:0031415">
    <property type="term" value="C:NatA complex"/>
    <property type="evidence" value="ECO:0007669"/>
    <property type="project" value="TreeGrafter"/>
</dbReference>
<accession>A0A2V0PHV9</accession>
<dbReference type="InterPro" id="IPR000182">
    <property type="entry name" value="GNAT_dom"/>
</dbReference>
<protein>
    <submittedName>
        <fullName evidence="5">N-alpha-acetyltransferase</fullName>
    </submittedName>
</protein>
<comment type="caution">
    <text evidence="5">The sequence shown here is derived from an EMBL/GenBank/DDBJ whole genome shotgun (WGS) entry which is preliminary data.</text>
</comment>
<dbReference type="STRING" id="307507.A0A2V0PHV9"/>
<gene>
    <name evidence="5" type="ORF">Rsub_12126</name>
</gene>
<organism evidence="5 6">
    <name type="scientific">Raphidocelis subcapitata</name>
    <dbReference type="NCBI Taxonomy" id="307507"/>
    <lineage>
        <taxon>Eukaryota</taxon>
        <taxon>Viridiplantae</taxon>
        <taxon>Chlorophyta</taxon>
        <taxon>core chlorophytes</taxon>
        <taxon>Chlorophyceae</taxon>
        <taxon>CS clade</taxon>
        <taxon>Sphaeropleales</taxon>
        <taxon>Selenastraceae</taxon>
        <taxon>Raphidocelis</taxon>
    </lineage>
</organism>
<dbReference type="Proteomes" id="UP000247498">
    <property type="component" value="Unassembled WGS sequence"/>
</dbReference>
<keyword evidence="1 5" id="KW-0808">Transferase</keyword>
<name>A0A2V0PHV9_9CHLO</name>
<evidence type="ECO:0000256" key="2">
    <source>
        <dbReference type="ARBA" id="ARBA00023315"/>
    </source>
</evidence>
<dbReference type="GO" id="GO:0007064">
    <property type="term" value="P:mitotic sister chromatid cohesion"/>
    <property type="evidence" value="ECO:0007669"/>
    <property type="project" value="TreeGrafter"/>
</dbReference>
<dbReference type="PROSITE" id="PS51186">
    <property type="entry name" value="GNAT"/>
    <property type="match status" value="1"/>
</dbReference>
<proteinExistence type="predicted"/>
<reference evidence="5 6" key="1">
    <citation type="journal article" date="2018" name="Sci. Rep.">
        <title>Raphidocelis subcapitata (=Pseudokirchneriella subcapitata) provides an insight into genome evolution and environmental adaptations in the Sphaeropleales.</title>
        <authorList>
            <person name="Suzuki S."/>
            <person name="Yamaguchi H."/>
            <person name="Nakajima N."/>
            <person name="Kawachi M."/>
        </authorList>
    </citation>
    <scope>NUCLEOTIDE SEQUENCE [LARGE SCALE GENOMIC DNA]</scope>
    <source>
        <strain evidence="5 6">NIES-35</strain>
    </source>
</reference>
<dbReference type="CDD" id="cd04301">
    <property type="entry name" value="NAT_SF"/>
    <property type="match status" value="1"/>
</dbReference>
<dbReference type="Pfam" id="PF00583">
    <property type="entry name" value="Acetyltransf_1"/>
    <property type="match status" value="1"/>
</dbReference>
<dbReference type="FunCoup" id="A0A2V0PHV9">
    <property type="interactions" value="1999"/>
</dbReference>
<dbReference type="InParanoid" id="A0A2V0PHV9"/>
<evidence type="ECO:0000256" key="3">
    <source>
        <dbReference type="SAM" id="MobiDB-lite"/>
    </source>
</evidence>
<keyword evidence="2" id="KW-0012">Acyltransferase</keyword>
<dbReference type="GO" id="GO:0008080">
    <property type="term" value="F:N-acetyltransferase activity"/>
    <property type="evidence" value="ECO:0007669"/>
    <property type="project" value="TreeGrafter"/>
</dbReference>
<evidence type="ECO:0000256" key="1">
    <source>
        <dbReference type="ARBA" id="ARBA00022679"/>
    </source>
</evidence>